<feature type="non-terminal residue" evidence="3">
    <location>
        <position position="1"/>
    </location>
</feature>
<accession>A0A098LWR4</accession>
<dbReference type="EMBL" id="GBIC01000025">
    <property type="protein sequence ID" value="JAC94918.1"/>
    <property type="molecule type" value="mRNA"/>
</dbReference>
<dbReference type="AlphaFoldDB" id="A0A098LWR4"/>
<dbReference type="PROSITE" id="PS00280">
    <property type="entry name" value="BPTI_KUNITZ_1"/>
    <property type="match status" value="1"/>
</dbReference>
<sequence>PDHCRLPPDPGPCKARLPKVFYNWQAKRCQGFTYGGCHGNLNRFDSVEMCQLACGGQGRGAPSCQEWNSATVVFFHCSFPKEFLSPSSCLACEER</sequence>
<dbReference type="InterPro" id="IPR020901">
    <property type="entry name" value="Prtase_inh_Kunz-CS"/>
</dbReference>
<dbReference type="PANTHER" id="PTHR46751:SF1">
    <property type="entry name" value="WAP FOUR-DISULFIDE CORE DOMAIN PROTEIN 6A"/>
    <property type="match status" value="1"/>
</dbReference>
<dbReference type="SUPFAM" id="SSF57362">
    <property type="entry name" value="BPTI-like"/>
    <property type="match status" value="1"/>
</dbReference>
<dbReference type="Pfam" id="PF00014">
    <property type="entry name" value="Kunitz_BPTI"/>
    <property type="match status" value="1"/>
</dbReference>
<feature type="domain" description="BPTI/Kunitz inhibitor" evidence="2">
    <location>
        <begin position="4"/>
        <end position="54"/>
    </location>
</feature>
<evidence type="ECO:0000259" key="2">
    <source>
        <dbReference type="PROSITE" id="PS50279"/>
    </source>
</evidence>
<dbReference type="InterPro" id="IPR002223">
    <property type="entry name" value="Kunitz_BPTI"/>
</dbReference>
<dbReference type="PANTHER" id="PTHR46751">
    <property type="entry name" value="EPPIN"/>
    <property type="match status" value="1"/>
</dbReference>
<dbReference type="PRINTS" id="PR00759">
    <property type="entry name" value="BASICPTASE"/>
</dbReference>
<name>A0A098LWR4_PYTRG</name>
<dbReference type="FunFam" id="4.10.410.10:FF:000004">
    <property type="entry name" value="Tissue factor pathway inhibitor"/>
    <property type="match status" value="1"/>
</dbReference>
<evidence type="ECO:0000313" key="3">
    <source>
        <dbReference type="EMBL" id="JAC94918.1"/>
    </source>
</evidence>
<proteinExistence type="evidence at transcript level"/>
<dbReference type="InterPro" id="IPR051388">
    <property type="entry name" value="Serpin_venom_toxin"/>
</dbReference>
<dbReference type="GO" id="GO:0004867">
    <property type="term" value="F:serine-type endopeptidase inhibitor activity"/>
    <property type="evidence" value="ECO:0007669"/>
    <property type="project" value="InterPro"/>
</dbReference>
<dbReference type="InterPro" id="IPR036880">
    <property type="entry name" value="Kunitz_BPTI_sf"/>
</dbReference>
<keyword evidence="1" id="KW-1015">Disulfide bond</keyword>
<dbReference type="PROSITE" id="PS50279">
    <property type="entry name" value="BPTI_KUNITZ_2"/>
    <property type="match status" value="1"/>
</dbReference>
<dbReference type="CDD" id="cd00109">
    <property type="entry name" value="Kunitz-type"/>
    <property type="match status" value="1"/>
</dbReference>
<protein>
    <submittedName>
        <fullName evidence="3">Kunitz</fullName>
    </submittedName>
</protein>
<organism evidence="3">
    <name type="scientific">Python regius</name>
    <name type="common">Ball python</name>
    <name type="synonym">Boa regia</name>
    <dbReference type="NCBI Taxonomy" id="51751"/>
    <lineage>
        <taxon>Eukaryota</taxon>
        <taxon>Metazoa</taxon>
        <taxon>Chordata</taxon>
        <taxon>Craniata</taxon>
        <taxon>Vertebrata</taxon>
        <taxon>Euteleostomi</taxon>
        <taxon>Lepidosauria</taxon>
        <taxon>Squamata</taxon>
        <taxon>Bifurcata</taxon>
        <taxon>Unidentata</taxon>
        <taxon>Episquamata</taxon>
        <taxon>Toxicofera</taxon>
        <taxon>Serpentes</taxon>
        <taxon>Henophidia</taxon>
        <taxon>Pythonidae</taxon>
        <taxon>Python</taxon>
    </lineage>
</organism>
<reference evidence="3" key="1">
    <citation type="journal article" date="2014" name="Toxicon">
        <title>Testing the Toxicofera: comparative transcriptomics casts doubt on the single, early evolution of the reptile venom system.</title>
        <authorList>
            <person name="Hargreaves A.D."/>
            <person name="Swain M.T."/>
            <person name="Logan D.W."/>
            <person name="Mulley J.F."/>
        </authorList>
    </citation>
    <scope>NUCLEOTIDE SEQUENCE</scope>
    <source>
        <tissue evidence="3">Scent gland</tissue>
    </source>
</reference>
<evidence type="ECO:0000256" key="1">
    <source>
        <dbReference type="ARBA" id="ARBA00023157"/>
    </source>
</evidence>
<dbReference type="Gene3D" id="4.10.410.10">
    <property type="entry name" value="Pancreatic trypsin inhibitor Kunitz domain"/>
    <property type="match status" value="1"/>
</dbReference>
<dbReference type="SMART" id="SM00131">
    <property type="entry name" value="KU"/>
    <property type="match status" value="1"/>
</dbReference>